<dbReference type="GeneID" id="39602491"/>
<sequence>MAPPGWHAIRPTGLARSILAVAITFSILCTIIIILRVTVRLRLRKFATEDWLMCIGYVINMVHNAVISYGTFTGLGSPDERIPGGATGVIWMEGAKSVFLWQIFFLSGFVWIKCSICLTLLRIAVIRWHRITLWTLIGITVISTVFVDIYILLQCRPIERTWGEKPGTCLPNTITVVITFVISAFNLLTDVTTAVLPFLMLRKVQMSRRRKTAIIMVLSLGVMASIATIARLPFGTAYFAKKDYLVGIGDIILWTIVECDLALIAGSLPMLRALVKGLNSKGTTNGYYVQSSELNPISRKGYLLQNDTSVRTTSHGRSESIEGIMVKKDHIIIHENRSQEGQEFEGTYQTQTYV</sequence>
<dbReference type="AlphaFoldDB" id="A0A443HII9"/>
<dbReference type="RefSeq" id="XP_028481250.1">
    <property type="nucleotide sequence ID" value="XM_028633214.1"/>
</dbReference>
<dbReference type="PANTHER" id="PTHR33048:SF15">
    <property type="entry name" value="INTEGRAL MEMBRANE PROTEIN"/>
    <property type="match status" value="1"/>
</dbReference>
<dbReference type="Pfam" id="PF20684">
    <property type="entry name" value="Fung_rhodopsin"/>
    <property type="match status" value="1"/>
</dbReference>
<comment type="similarity">
    <text evidence="5">Belongs to the SAT4 family.</text>
</comment>
<proteinExistence type="inferred from homology"/>
<feature type="transmembrane region" description="Helical" evidence="6">
    <location>
        <begin position="173"/>
        <end position="201"/>
    </location>
</feature>
<evidence type="ECO:0000256" key="1">
    <source>
        <dbReference type="ARBA" id="ARBA00004141"/>
    </source>
</evidence>
<keyword evidence="3 6" id="KW-1133">Transmembrane helix</keyword>
<feature type="transmembrane region" description="Helical" evidence="6">
    <location>
        <begin position="133"/>
        <end position="153"/>
    </location>
</feature>
<feature type="transmembrane region" description="Helical" evidence="6">
    <location>
        <begin position="251"/>
        <end position="271"/>
    </location>
</feature>
<evidence type="ECO:0000256" key="3">
    <source>
        <dbReference type="ARBA" id="ARBA00022989"/>
    </source>
</evidence>
<dbReference type="STRING" id="264951.A0A443HII9"/>
<comment type="subcellular location">
    <subcellularLocation>
        <location evidence="1">Membrane</location>
        <topology evidence="1">Multi-pass membrane protein</topology>
    </subcellularLocation>
</comment>
<keyword evidence="2 6" id="KW-0812">Transmembrane</keyword>
<evidence type="ECO:0000256" key="2">
    <source>
        <dbReference type="ARBA" id="ARBA00022692"/>
    </source>
</evidence>
<gene>
    <name evidence="8" type="ORF">C8Q69DRAFT_510757</name>
</gene>
<keyword evidence="9" id="KW-1185">Reference proteome</keyword>
<evidence type="ECO:0000259" key="7">
    <source>
        <dbReference type="Pfam" id="PF20684"/>
    </source>
</evidence>
<evidence type="ECO:0000313" key="9">
    <source>
        <dbReference type="Proteomes" id="UP000283841"/>
    </source>
</evidence>
<feature type="transmembrane region" description="Helical" evidence="6">
    <location>
        <begin position="99"/>
        <end position="121"/>
    </location>
</feature>
<dbReference type="EMBL" id="RCNU01000018">
    <property type="protein sequence ID" value="RWQ91605.1"/>
    <property type="molecule type" value="Genomic_DNA"/>
</dbReference>
<feature type="transmembrane region" description="Helical" evidence="6">
    <location>
        <begin position="51"/>
        <end position="72"/>
    </location>
</feature>
<dbReference type="VEuPathDB" id="FungiDB:C8Q69DRAFT_510757"/>
<evidence type="ECO:0000256" key="5">
    <source>
        <dbReference type="ARBA" id="ARBA00038359"/>
    </source>
</evidence>
<dbReference type="InterPro" id="IPR049326">
    <property type="entry name" value="Rhodopsin_dom_fungi"/>
</dbReference>
<feature type="transmembrane region" description="Helical" evidence="6">
    <location>
        <begin position="213"/>
        <end position="239"/>
    </location>
</feature>
<dbReference type="InterPro" id="IPR052337">
    <property type="entry name" value="SAT4-like"/>
</dbReference>
<evidence type="ECO:0000256" key="6">
    <source>
        <dbReference type="SAM" id="Phobius"/>
    </source>
</evidence>
<organism evidence="8 9">
    <name type="scientific">Byssochlamys spectabilis</name>
    <name type="common">Paecilomyces variotii</name>
    <dbReference type="NCBI Taxonomy" id="264951"/>
    <lineage>
        <taxon>Eukaryota</taxon>
        <taxon>Fungi</taxon>
        <taxon>Dikarya</taxon>
        <taxon>Ascomycota</taxon>
        <taxon>Pezizomycotina</taxon>
        <taxon>Eurotiomycetes</taxon>
        <taxon>Eurotiomycetidae</taxon>
        <taxon>Eurotiales</taxon>
        <taxon>Thermoascaceae</taxon>
        <taxon>Paecilomyces</taxon>
    </lineage>
</organism>
<evidence type="ECO:0000313" key="8">
    <source>
        <dbReference type="EMBL" id="RWQ91605.1"/>
    </source>
</evidence>
<dbReference type="PANTHER" id="PTHR33048">
    <property type="entry name" value="PTH11-LIKE INTEGRAL MEMBRANE PROTEIN (AFU_ORTHOLOGUE AFUA_5G11245)"/>
    <property type="match status" value="1"/>
</dbReference>
<dbReference type="Proteomes" id="UP000283841">
    <property type="component" value="Unassembled WGS sequence"/>
</dbReference>
<keyword evidence="4 6" id="KW-0472">Membrane</keyword>
<accession>A0A443HII9</accession>
<dbReference type="GO" id="GO:0016020">
    <property type="term" value="C:membrane"/>
    <property type="evidence" value="ECO:0007669"/>
    <property type="project" value="UniProtKB-SubCell"/>
</dbReference>
<feature type="transmembrane region" description="Helical" evidence="6">
    <location>
        <begin position="18"/>
        <end position="39"/>
    </location>
</feature>
<protein>
    <recommendedName>
        <fullName evidence="7">Rhodopsin domain-containing protein</fullName>
    </recommendedName>
</protein>
<name>A0A443HII9_BYSSP</name>
<feature type="domain" description="Rhodopsin" evidence="7">
    <location>
        <begin position="35"/>
        <end position="276"/>
    </location>
</feature>
<evidence type="ECO:0000256" key="4">
    <source>
        <dbReference type="ARBA" id="ARBA00023136"/>
    </source>
</evidence>
<comment type="caution">
    <text evidence="8">The sequence shown here is derived from an EMBL/GenBank/DDBJ whole genome shotgun (WGS) entry which is preliminary data.</text>
</comment>
<reference evidence="8 9" key="1">
    <citation type="journal article" date="2018" name="Front. Microbiol.">
        <title>Genomic and genetic insights into a cosmopolitan fungus, Paecilomyces variotii (Eurotiales).</title>
        <authorList>
            <person name="Urquhart A.S."/>
            <person name="Mondo S.J."/>
            <person name="Makela M.R."/>
            <person name="Hane J.K."/>
            <person name="Wiebenga A."/>
            <person name="He G."/>
            <person name="Mihaltcheva S."/>
            <person name="Pangilinan J."/>
            <person name="Lipzen A."/>
            <person name="Barry K."/>
            <person name="de Vries R.P."/>
            <person name="Grigoriev I.V."/>
            <person name="Idnurm A."/>
        </authorList>
    </citation>
    <scope>NUCLEOTIDE SEQUENCE [LARGE SCALE GENOMIC DNA]</scope>
    <source>
        <strain evidence="8 9">CBS 101075</strain>
    </source>
</reference>